<name>A0A8K0X8E3_9PEZI</name>
<feature type="domain" description="Tri-helical" evidence="3">
    <location>
        <begin position="208"/>
        <end position="291"/>
    </location>
</feature>
<feature type="compositionally biased region" description="Polar residues" evidence="1">
    <location>
        <begin position="420"/>
        <end position="434"/>
    </location>
</feature>
<evidence type="ECO:0000259" key="4">
    <source>
        <dbReference type="Pfam" id="PF24962"/>
    </source>
</evidence>
<feature type="compositionally biased region" description="Low complexity" evidence="1">
    <location>
        <begin position="142"/>
        <end position="152"/>
    </location>
</feature>
<dbReference type="AlphaFoldDB" id="A0A8K0X8E3"/>
<feature type="domain" description="Clr5" evidence="2">
    <location>
        <begin position="1"/>
        <end position="53"/>
    </location>
</feature>
<evidence type="ECO:0000259" key="2">
    <source>
        <dbReference type="Pfam" id="PF14420"/>
    </source>
</evidence>
<dbReference type="InterPro" id="IPR025676">
    <property type="entry name" value="Clr5_dom"/>
</dbReference>
<dbReference type="EMBL" id="JAGPXD010000002">
    <property type="protein sequence ID" value="KAH7368911.1"/>
    <property type="molecule type" value="Genomic_DNA"/>
</dbReference>
<feature type="compositionally biased region" description="Low complexity" evidence="1">
    <location>
        <begin position="463"/>
        <end position="472"/>
    </location>
</feature>
<dbReference type="Pfam" id="PF14420">
    <property type="entry name" value="Clr5"/>
    <property type="match status" value="1"/>
</dbReference>
<dbReference type="Pfam" id="PF24465">
    <property type="entry name" value="Tri-helical"/>
    <property type="match status" value="2"/>
</dbReference>
<feature type="compositionally biased region" description="Polar residues" evidence="1">
    <location>
        <begin position="473"/>
        <end position="482"/>
    </location>
</feature>
<dbReference type="Proteomes" id="UP000813385">
    <property type="component" value="Unassembled WGS sequence"/>
</dbReference>
<gene>
    <name evidence="5" type="ORF">B0T11DRAFT_327047</name>
</gene>
<sequence length="606" mass="67580">MVYKWEEHKEICQRLYNEDRLSFRAIAEYMKEHHDFGASERALQHQFRRWGFPARYRRFRKDEYLVEKIKELWQQNVSQKEMHRIITEDEGYEISERDLLRVRQEHNLLLRGRNGDRAGNAETNKDDTAVRSTPNTRAGGRAPTNTSRAAAATAAPYPPIEIFPTPEKHAPAGKGHNKPRRLTRALGSRPRDVAGPPRFPSELTLDESKAILGLDEDAYSAMRALFTELCTEAAIIKKTVAGPERWEAVKDQLIRRFPPLEAEMWQSRDNHDGKKLALDVICTDCTKRMRVRNSRISLPDARVVLGVNPAETRELRSSFYRLVEERGLHSKTQAGARQWTELKNEWATRTPIIQRVLAGGTDDPSHADKLKALEILARDVMKRRWDDALRAKKKAESSGGGGDEEDEEGSDDDGHVVQAGPSSSNAATTTQARFQISPALFDTNPRPRADLGQSSMYGGGGYHQQQHHQQQQATAYPRTQQLDGLMGASSGFGDPTPTAAPLPPAPVPSPSTAIFLRLHATSTFSTSTTLWIATLGGRSIRELRQAAVARHPGAAALRVEGILKDGKGGEMPLLIDGDSELDAYMAHLNGASPTFSVQLVPDWRMA</sequence>
<evidence type="ECO:0008006" key="7">
    <source>
        <dbReference type="Google" id="ProtNLM"/>
    </source>
</evidence>
<feature type="region of interest" description="Disordered" evidence="1">
    <location>
        <begin position="390"/>
        <end position="506"/>
    </location>
</feature>
<evidence type="ECO:0000313" key="6">
    <source>
        <dbReference type="Proteomes" id="UP000813385"/>
    </source>
</evidence>
<dbReference type="InterPro" id="IPR057940">
    <property type="entry name" value="Tri-helical_dom"/>
</dbReference>
<dbReference type="OrthoDB" id="4115389at2759"/>
<dbReference type="PANTHER" id="PTHR38788">
    <property type="entry name" value="CLR5 DOMAIN-CONTAINING PROTEIN"/>
    <property type="match status" value="1"/>
</dbReference>
<dbReference type="InterPro" id="IPR056669">
    <property type="entry name" value="DUF7767"/>
</dbReference>
<evidence type="ECO:0000313" key="5">
    <source>
        <dbReference type="EMBL" id="KAH7368911.1"/>
    </source>
</evidence>
<organism evidence="5 6">
    <name type="scientific">Plectosphaerella cucumerina</name>
    <dbReference type="NCBI Taxonomy" id="40658"/>
    <lineage>
        <taxon>Eukaryota</taxon>
        <taxon>Fungi</taxon>
        <taxon>Dikarya</taxon>
        <taxon>Ascomycota</taxon>
        <taxon>Pezizomycotina</taxon>
        <taxon>Sordariomycetes</taxon>
        <taxon>Hypocreomycetidae</taxon>
        <taxon>Glomerellales</taxon>
        <taxon>Plectosphaerellaceae</taxon>
        <taxon>Plectosphaerella</taxon>
    </lineage>
</organism>
<comment type="caution">
    <text evidence="5">The sequence shown here is derived from an EMBL/GenBank/DDBJ whole genome shotgun (WGS) entry which is preliminary data.</text>
</comment>
<keyword evidence="6" id="KW-1185">Reference proteome</keyword>
<reference evidence="5" key="1">
    <citation type="journal article" date="2021" name="Nat. Commun.">
        <title>Genetic determinants of endophytism in the Arabidopsis root mycobiome.</title>
        <authorList>
            <person name="Mesny F."/>
            <person name="Miyauchi S."/>
            <person name="Thiergart T."/>
            <person name="Pickel B."/>
            <person name="Atanasova L."/>
            <person name="Karlsson M."/>
            <person name="Huettel B."/>
            <person name="Barry K.W."/>
            <person name="Haridas S."/>
            <person name="Chen C."/>
            <person name="Bauer D."/>
            <person name="Andreopoulos W."/>
            <person name="Pangilinan J."/>
            <person name="LaButti K."/>
            <person name="Riley R."/>
            <person name="Lipzen A."/>
            <person name="Clum A."/>
            <person name="Drula E."/>
            <person name="Henrissat B."/>
            <person name="Kohler A."/>
            <person name="Grigoriev I.V."/>
            <person name="Martin F.M."/>
            <person name="Hacquard S."/>
        </authorList>
    </citation>
    <scope>NUCLEOTIDE SEQUENCE</scope>
    <source>
        <strain evidence="5">MPI-CAGE-AT-0016</strain>
    </source>
</reference>
<dbReference type="Pfam" id="PF24962">
    <property type="entry name" value="DUF7767"/>
    <property type="match status" value="1"/>
</dbReference>
<feature type="compositionally biased region" description="Acidic residues" evidence="1">
    <location>
        <begin position="402"/>
        <end position="411"/>
    </location>
</feature>
<feature type="region of interest" description="Disordered" evidence="1">
    <location>
        <begin position="111"/>
        <end position="152"/>
    </location>
</feature>
<dbReference type="PANTHER" id="PTHR38788:SF5">
    <property type="entry name" value="CLR5 DOMAIN-CONTAINING PROTEIN"/>
    <property type="match status" value="1"/>
</dbReference>
<protein>
    <recommendedName>
        <fullName evidence="7">Clr5 domain-containing protein</fullName>
    </recommendedName>
</protein>
<feature type="domain" description="Tri-helical" evidence="3">
    <location>
        <begin position="301"/>
        <end position="384"/>
    </location>
</feature>
<accession>A0A8K0X8E3</accession>
<feature type="domain" description="DUF7767" evidence="4">
    <location>
        <begin position="509"/>
        <end position="601"/>
    </location>
</feature>
<proteinExistence type="predicted"/>
<feature type="region of interest" description="Disordered" evidence="1">
    <location>
        <begin position="164"/>
        <end position="201"/>
    </location>
</feature>
<evidence type="ECO:0000256" key="1">
    <source>
        <dbReference type="SAM" id="MobiDB-lite"/>
    </source>
</evidence>
<evidence type="ECO:0000259" key="3">
    <source>
        <dbReference type="Pfam" id="PF24465"/>
    </source>
</evidence>